<keyword evidence="2 4" id="KW-0378">Hydrolase</keyword>
<comment type="similarity">
    <text evidence="1 4">Belongs to the glycosyl hydrolase 43 family.</text>
</comment>
<evidence type="ECO:0000313" key="7">
    <source>
        <dbReference type="EMBL" id="REH26400.1"/>
    </source>
</evidence>
<evidence type="ECO:0000256" key="3">
    <source>
        <dbReference type="ARBA" id="ARBA00023295"/>
    </source>
</evidence>
<dbReference type="RefSeq" id="WP_116181952.1">
    <property type="nucleotide sequence ID" value="NZ_CP144375.1"/>
</dbReference>
<evidence type="ECO:0000256" key="5">
    <source>
        <dbReference type="SAM" id="SignalP"/>
    </source>
</evidence>
<dbReference type="Gene3D" id="2.80.10.50">
    <property type="match status" value="1"/>
</dbReference>
<dbReference type="CDD" id="cd18821">
    <property type="entry name" value="GH43_Pc3Gal43A-like"/>
    <property type="match status" value="1"/>
</dbReference>
<evidence type="ECO:0000256" key="1">
    <source>
        <dbReference type="ARBA" id="ARBA00009865"/>
    </source>
</evidence>
<dbReference type="SMART" id="SM00458">
    <property type="entry name" value="RICIN"/>
    <property type="match status" value="1"/>
</dbReference>
<keyword evidence="8" id="KW-1185">Reference proteome</keyword>
<dbReference type="Pfam" id="PF04616">
    <property type="entry name" value="Glyco_hydro_43"/>
    <property type="match status" value="1"/>
</dbReference>
<dbReference type="InterPro" id="IPR000772">
    <property type="entry name" value="Ricin_B_lectin"/>
</dbReference>
<dbReference type="GO" id="GO:0004553">
    <property type="term" value="F:hydrolase activity, hydrolyzing O-glycosyl compounds"/>
    <property type="evidence" value="ECO:0007669"/>
    <property type="project" value="InterPro"/>
</dbReference>
<dbReference type="SUPFAM" id="SSF50370">
    <property type="entry name" value="Ricin B-like lectins"/>
    <property type="match status" value="1"/>
</dbReference>
<dbReference type="EMBL" id="QUNO01000033">
    <property type="protein sequence ID" value="REH26400.1"/>
    <property type="molecule type" value="Genomic_DNA"/>
</dbReference>
<accession>A0A3E0GUJ9</accession>
<feature type="chain" id="PRO_5017544989" evidence="5">
    <location>
        <begin position="33"/>
        <end position="488"/>
    </location>
</feature>
<feature type="signal peptide" evidence="5">
    <location>
        <begin position="1"/>
        <end position="32"/>
    </location>
</feature>
<dbReference type="Pfam" id="PF14200">
    <property type="entry name" value="RicinB_lectin_2"/>
    <property type="match status" value="3"/>
</dbReference>
<keyword evidence="5" id="KW-0732">Signal</keyword>
<dbReference type="Gene3D" id="2.115.10.20">
    <property type="entry name" value="Glycosyl hydrolase domain, family 43"/>
    <property type="match status" value="1"/>
</dbReference>
<evidence type="ECO:0000256" key="4">
    <source>
        <dbReference type="RuleBase" id="RU361187"/>
    </source>
</evidence>
<feature type="domain" description="Ricin B lectin" evidence="6">
    <location>
        <begin position="346"/>
        <end position="487"/>
    </location>
</feature>
<gene>
    <name evidence="7" type="ORF">BCF44_13320</name>
</gene>
<dbReference type="PANTHER" id="PTHR22925">
    <property type="entry name" value="GLYCOSYL HYDROLASE 43 FAMILY MEMBER"/>
    <property type="match status" value="1"/>
</dbReference>
<dbReference type="Proteomes" id="UP000256269">
    <property type="component" value="Unassembled WGS sequence"/>
</dbReference>
<keyword evidence="3 4" id="KW-0326">Glycosidase</keyword>
<dbReference type="PROSITE" id="PS50231">
    <property type="entry name" value="RICIN_B_LECTIN"/>
    <property type="match status" value="1"/>
</dbReference>
<dbReference type="InterPro" id="IPR006710">
    <property type="entry name" value="Glyco_hydro_43"/>
</dbReference>
<dbReference type="GO" id="GO:0005975">
    <property type="term" value="P:carbohydrate metabolic process"/>
    <property type="evidence" value="ECO:0007669"/>
    <property type="project" value="InterPro"/>
</dbReference>
<dbReference type="PANTHER" id="PTHR22925:SF3">
    <property type="entry name" value="GLYCOSYL HYDROLASE FAMILY PROTEIN 43"/>
    <property type="match status" value="1"/>
</dbReference>
<dbReference type="AlphaFoldDB" id="A0A3E0GUJ9"/>
<evidence type="ECO:0000313" key="8">
    <source>
        <dbReference type="Proteomes" id="UP000256269"/>
    </source>
</evidence>
<dbReference type="InterPro" id="IPR035992">
    <property type="entry name" value="Ricin_B-like_lectins"/>
</dbReference>
<sequence length="488" mass="50967">MSEWIGVRVRAGAIAVLLAVLGAVLIAAPARAATVAFTPGKAWQDTSGAALQLHGLGIVKVGATWYGFGEDKSGETSADTSFQDIPCYASTDLANWTPQGRALVRQASGDLGPNRVVERPKVLYNATTRTYVMYLHIDSPSYGEAKVGVATSGTPCGPYTYRGSFRPLGQLSRDIGLFQDSDGTGYLLSEDRNNGLRIDRLSADYLSVEAAVAVLPDYEAPAMVKDNGRYYLLGSHLTGWGTNDNVYSTATAPSGPWAPFRPVAPAGTNTYNSQTANIIPVQGGAGTTYVYAGDRWTTGNLGASPAVWLPMTIAGATVTVGWQNSWSLDPVAGTWSAGSSNPTAGTRALTNAHSGLVMDVSDASAADGAKVIQWTDHQAGNQRWTLTQRAGNVYTVVNAGSGKCLEDPAGSTAQGTQLDQRTCDGSAGQQWALDAVGDYASPTDTSYLFVNLGSGWVADVSGGSADAGAPVVQWTTNGGGNQTWSLSR</sequence>
<dbReference type="CDD" id="cd00161">
    <property type="entry name" value="beta-trefoil_Ricin-like"/>
    <property type="match status" value="1"/>
</dbReference>
<dbReference type="GO" id="GO:0030246">
    <property type="term" value="F:carbohydrate binding"/>
    <property type="evidence" value="ECO:0007669"/>
    <property type="project" value="UniProtKB-KW"/>
</dbReference>
<proteinExistence type="inferred from homology"/>
<protein>
    <submittedName>
        <fullName evidence="7">Ricin-type beta-trefoil lectin protein</fullName>
    </submittedName>
</protein>
<organism evidence="7 8">
    <name type="scientific">Kutzneria buriramensis</name>
    <dbReference type="NCBI Taxonomy" id="1045776"/>
    <lineage>
        <taxon>Bacteria</taxon>
        <taxon>Bacillati</taxon>
        <taxon>Actinomycetota</taxon>
        <taxon>Actinomycetes</taxon>
        <taxon>Pseudonocardiales</taxon>
        <taxon>Pseudonocardiaceae</taxon>
        <taxon>Kutzneria</taxon>
    </lineage>
</organism>
<reference evidence="7 8" key="1">
    <citation type="submission" date="2018-08" db="EMBL/GenBank/DDBJ databases">
        <title>Genomic Encyclopedia of Archaeal and Bacterial Type Strains, Phase II (KMG-II): from individual species to whole genera.</title>
        <authorList>
            <person name="Goeker M."/>
        </authorList>
    </citation>
    <scope>NUCLEOTIDE SEQUENCE [LARGE SCALE GENOMIC DNA]</scope>
    <source>
        <strain evidence="7 8">DSM 45791</strain>
    </source>
</reference>
<keyword evidence="7" id="KW-0430">Lectin</keyword>
<dbReference type="InterPro" id="IPR023296">
    <property type="entry name" value="Glyco_hydro_beta-prop_sf"/>
</dbReference>
<evidence type="ECO:0000256" key="2">
    <source>
        <dbReference type="ARBA" id="ARBA00022801"/>
    </source>
</evidence>
<comment type="caution">
    <text evidence="7">The sequence shown here is derived from an EMBL/GenBank/DDBJ whole genome shotgun (WGS) entry which is preliminary data.</text>
</comment>
<dbReference type="OrthoDB" id="5381276at2"/>
<evidence type="ECO:0000259" key="6">
    <source>
        <dbReference type="SMART" id="SM00458"/>
    </source>
</evidence>
<name>A0A3E0GUJ9_9PSEU</name>
<dbReference type="SUPFAM" id="SSF75005">
    <property type="entry name" value="Arabinanase/levansucrase/invertase"/>
    <property type="match status" value="1"/>
</dbReference>